<sequence>MMFAVRPPGKHGSPSPPREPPPPPPLAPDTPETEPVIVIVAVVVFLDFDSEQSDARTQIKAIIAIVFRVPESTVDITSFIPGSINVGFSIELPKTEVTESEYGDIDREKAQALFQDQGFNVSVREAGSTVRGEESKSSSTSIVIISASAGGGVLFLCLFSVAVFVILRRRSRLARVWAHESENSEDESFGPDDVESMEDIASDSESPRSDSFSSLDTAN</sequence>
<evidence type="ECO:0000256" key="1">
    <source>
        <dbReference type="SAM" id="MobiDB-lite"/>
    </source>
</evidence>
<dbReference type="EMBL" id="GBEZ01011340">
    <property type="protein sequence ID" value="JAC74436.1"/>
    <property type="molecule type" value="Transcribed_RNA"/>
</dbReference>
<proteinExistence type="predicted"/>
<feature type="region of interest" description="Disordered" evidence="1">
    <location>
        <begin position="180"/>
        <end position="219"/>
    </location>
</feature>
<dbReference type="AlphaFoldDB" id="A0A061RV29"/>
<feature type="compositionally biased region" description="Pro residues" evidence="1">
    <location>
        <begin position="14"/>
        <end position="28"/>
    </location>
</feature>
<protein>
    <submittedName>
        <fullName evidence="4">Uncharacterized protein</fullName>
    </submittedName>
</protein>
<evidence type="ECO:0000313" key="4">
    <source>
        <dbReference type="EMBL" id="JAC74436.1"/>
    </source>
</evidence>
<feature type="compositionally biased region" description="Acidic residues" evidence="1">
    <location>
        <begin position="183"/>
        <end position="202"/>
    </location>
</feature>
<dbReference type="EMBL" id="GBEZ01019586">
    <property type="protein sequence ID" value="JAC66992.1"/>
    <property type="molecule type" value="Transcribed_RNA"/>
</dbReference>
<evidence type="ECO:0000313" key="3">
    <source>
        <dbReference type="EMBL" id="JAC66992.1"/>
    </source>
</evidence>
<feature type="compositionally biased region" description="Low complexity" evidence="1">
    <location>
        <begin position="209"/>
        <end position="219"/>
    </location>
</feature>
<reference evidence="4" key="1">
    <citation type="submission" date="2014-05" db="EMBL/GenBank/DDBJ databases">
        <title>The transcriptome of the halophilic microalga Tetraselmis sp. GSL018 isolated from the Great Salt Lake, Utah.</title>
        <authorList>
            <person name="Jinkerson R.E."/>
            <person name="D'Adamo S."/>
            <person name="Posewitz M.C."/>
        </authorList>
    </citation>
    <scope>NUCLEOTIDE SEQUENCE</scope>
    <source>
        <strain evidence="4">GSL018</strain>
    </source>
</reference>
<evidence type="ECO:0000256" key="2">
    <source>
        <dbReference type="SAM" id="Phobius"/>
    </source>
</evidence>
<name>A0A061RV29_9CHLO</name>
<accession>A0A061RV29</accession>
<gene>
    <name evidence="3" type="ORF">TSPGSL018_12277</name>
    <name evidence="4" type="ORF">TSPGSL018_25946</name>
</gene>
<organism evidence="4">
    <name type="scientific">Tetraselmis sp. GSL018</name>
    <dbReference type="NCBI Taxonomy" id="582737"/>
    <lineage>
        <taxon>Eukaryota</taxon>
        <taxon>Viridiplantae</taxon>
        <taxon>Chlorophyta</taxon>
        <taxon>core chlorophytes</taxon>
        <taxon>Chlorodendrophyceae</taxon>
        <taxon>Chlorodendrales</taxon>
        <taxon>Chlorodendraceae</taxon>
        <taxon>Tetraselmis</taxon>
    </lineage>
</organism>
<keyword evidence="2" id="KW-0812">Transmembrane</keyword>
<keyword evidence="2" id="KW-1133">Transmembrane helix</keyword>
<feature type="transmembrane region" description="Helical" evidence="2">
    <location>
        <begin position="142"/>
        <end position="167"/>
    </location>
</feature>
<feature type="region of interest" description="Disordered" evidence="1">
    <location>
        <begin position="1"/>
        <end position="31"/>
    </location>
</feature>
<keyword evidence="2" id="KW-0472">Membrane</keyword>